<comment type="caution">
    <text evidence="4">The sequence shown here is derived from an EMBL/GenBank/DDBJ whole genome shotgun (WGS) entry which is preliminary data.</text>
</comment>
<feature type="transmembrane region" description="Helical" evidence="2">
    <location>
        <begin position="85"/>
        <end position="104"/>
    </location>
</feature>
<organism evidence="4 5">
    <name type="scientific">Adhaeribacter terreus</name>
    <dbReference type="NCBI Taxonomy" id="529703"/>
    <lineage>
        <taxon>Bacteria</taxon>
        <taxon>Pseudomonadati</taxon>
        <taxon>Bacteroidota</taxon>
        <taxon>Cytophagia</taxon>
        <taxon>Cytophagales</taxon>
        <taxon>Hymenobacteraceae</taxon>
        <taxon>Adhaeribacter</taxon>
    </lineage>
</organism>
<evidence type="ECO:0000256" key="1">
    <source>
        <dbReference type="SAM" id="MobiDB-lite"/>
    </source>
</evidence>
<evidence type="ECO:0000313" key="5">
    <source>
        <dbReference type="Proteomes" id="UP001596161"/>
    </source>
</evidence>
<evidence type="ECO:0000313" key="4">
    <source>
        <dbReference type="EMBL" id="MFC5269709.1"/>
    </source>
</evidence>
<dbReference type="EMBL" id="JBHSKT010000002">
    <property type="protein sequence ID" value="MFC5269709.1"/>
    <property type="molecule type" value="Genomic_DNA"/>
</dbReference>
<accession>A0ABW0E620</accession>
<protein>
    <submittedName>
        <fullName evidence="4">DUF2231 domain-containing protein</fullName>
    </submittedName>
</protein>
<reference evidence="5" key="1">
    <citation type="journal article" date="2019" name="Int. J. Syst. Evol. Microbiol.">
        <title>The Global Catalogue of Microorganisms (GCM) 10K type strain sequencing project: providing services to taxonomists for standard genome sequencing and annotation.</title>
        <authorList>
            <consortium name="The Broad Institute Genomics Platform"/>
            <consortium name="The Broad Institute Genome Sequencing Center for Infectious Disease"/>
            <person name="Wu L."/>
            <person name="Ma J."/>
        </authorList>
    </citation>
    <scope>NUCLEOTIDE SEQUENCE [LARGE SCALE GENOMIC DNA]</scope>
    <source>
        <strain evidence="5">KACC 12602</strain>
    </source>
</reference>
<feature type="compositionally biased region" description="Polar residues" evidence="1">
    <location>
        <begin position="153"/>
        <end position="164"/>
    </location>
</feature>
<keyword evidence="2" id="KW-1133">Transmembrane helix</keyword>
<keyword evidence="5" id="KW-1185">Reference proteome</keyword>
<proteinExistence type="predicted"/>
<keyword evidence="2" id="KW-0812">Transmembrane</keyword>
<keyword evidence="2" id="KW-0472">Membrane</keyword>
<dbReference type="Pfam" id="PF09990">
    <property type="entry name" value="DUF2231"/>
    <property type="match status" value="1"/>
</dbReference>
<gene>
    <name evidence="4" type="ORF">ACFPIB_03740</name>
</gene>
<dbReference type="Proteomes" id="UP001596161">
    <property type="component" value="Unassembled WGS sequence"/>
</dbReference>
<feature type="transmembrane region" description="Helical" evidence="2">
    <location>
        <begin position="6"/>
        <end position="27"/>
    </location>
</feature>
<dbReference type="InterPro" id="IPR019251">
    <property type="entry name" value="DUF2231_TM"/>
</dbReference>
<feature type="region of interest" description="Disordered" evidence="1">
    <location>
        <begin position="145"/>
        <end position="164"/>
    </location>
</feature>
<feature type="transmembrane region" description="Helical" evidence="2">
    <location>
        <begin position="111"/>
        <end position="131"/>
    </location>
</feature>
<sequence>MNDTYLHLTLTHFPIVGSFIALVLLFSGYIQKNEGITKAALYLLVALALVTIVVNHTGEEAEEFVEHMAGYSHDAIHDHEEMAEWAFRLMLATGIGAAVALYLFRKNAAKTWLVVLLVLFGNLFACGLMAWTGKKGGEIRHTEVNSVAEKTAPTDSNSPSEQPF</sequence>
<evidence type="ECO:0000259" key="3">
    <source>
        <dbReference type="Pfam" id="PF09990"/>
    </source>
</evidence>
<dbReference type="RefSeq" id="WP_378016089.1">
    <property type="nucleotide sequence ID" value="NZ_JBHSKT010000002.1"/>
</dbReference>
<evidence type="ECO:0000256" key="2">
    <source>
        <dbReference type="SAM" id="Phobius"/>
    </source>
</evidence>
<feature type="transmembrane region" description="Helical" evidence="2">
    <location>
        <begin position="39"/>
        <end position="58"/>
    </location>
</feature>
<name>A0ABW0E620_9BACT</name>
<feature type="domain" description="DUF2231" evidence="3">
    <location>
        <begin position="6"/>
        <end position="139"/>
    </location>
</feature>